<feature type="signal peptide" evidence="1">
    <location>
        <begin position="1"/>
        <end position="20"/>
    </location>
</feature>
<dbReference type="Proteomes" id="UP000503222">
    <property type="component" value="Chromosome"/>
</dbReference>
<evidence type="ECO:0000313" key="3">
    <source>
        <dbReference type="Proteomes" id="UP000503222"/>
    </source>
</evidence>
<name>A0A6G7YSK7_9SPHN</name>
<evidence type="ECO:0000256" key="1">
    <source>
        <dbReference type="SAM" id="SignalP"/>
    </source>
</evidence>
<feature type="chain" id="PRO_5026132526" evidence="1">
    <location>
        <begin position="21"/>
        <end position="132"/>
    </location>
</feature>
<dbReference type="RefSeq" id="WP_166412108.1">
    <property type="nucleotide sequence ID" value="NZ_CP049869.1"/>
</dbReference>
<proteinExistence type="predicted"/>
<dbReference type="EMBL" id="CP049869">
    <property type="protein sequence ID" value="QIK79723.1"/>
    <property type="molecule type" value="Genomic_DNA"/>
</dbReference>
<keyword evidence="1" id="KW-0732">Signal</keyword>
<dbReference type="KEGG" id="spii:G7077_13235"/>
<organism evidence="2 3">
    <name type="scientific">Sphingomonas piscis</name>
    <dbReference type="NCBI Taxonomy" id="2714943"/>
    <lineage>
        <taxon>Bacteria</taxon>
        <taxon>Pseudomonadati</taxon>
        <taxon>Pseudomonadota</taxon>
        <taxon>Alphaproteobacteria</taxon>
        <taxon>Sphingomonadales</taxon>
        <taxon>Sphingomonadaceae</taxon>
        <taxon>Sphingomonas</taxon>
    </lineage>
</organism>
<evidence type="ECO:0000313" key="2">
    <source>
        <dbReference type="EMBL" id="QIK79723.1"/>
    </source>
</evidence>
<sequence>MVTRLLAMIFVGVMPATASAEARPGETSSATITIRASVGVRLTVERAGNDADHARWCVHSNSPLQAFSVALQNADRAEWRESDASQAAVLRPGAPLTFQSAARPGCASGEAAEVSVKPADGAQPPLLIVAPL</sequence>
<dbReference type="AlphaFoldDB" id="A0A6G7YSK7"/>
<reference evidence="2 3" key="1">
    <citation type="submission" date="2020-03" db="EMBL/GenBank/DDBJ databases">
        <title>Sphingomonas sp. nov., isolated from fish.</title>
        <authorList>
            <person name="Hyun D.-W."/>
            <person name="Bae J.-W."/>
        </authorList>
    </citation>
    <scope>NUCLEOTIDE SEQUENCE [LARGE SCALE GENOMIC DNA]</scope>
    <source>
        <strain evidence="2 3">HDW15B</strain>
    </source>
</reference>
<accession>A0A6G7YSK7</accession>
<gene>
    <name evidence="2" type="ORF">G7077_13235</name>
</gene>
<protein>
    <submittedName>
        <fullName evidence="2">Uncharacterized protein</fullName>
    </submittedName>
</protein>
<keyword evidence="3" id="KW-1185">Reference proteome</keyword>